<dbReference type="GO" id="GO:0006508">
    <property type="term" value="P:proteolysis"/>
    <property type="evidence" value="ECO:0007669"/>
    <property type="project" value="InterPro"/>
</dbReference>
<evidence type="ECO:0000256" key="3">
    <source>
        <dbReference type="ARBA" id="ARBA00023157"/>
    </source>
</evidence>
<dbReference type="GO" id="GO:0008270">
    <property type="term" value="F:zinc ion binding"/>
    <property type="evidence" value="ECO:0007669"/>
    <property type="project" value="UniProtKB-KW"/>
</dbReference>
<dbReference type="AlphaFoldDB" id="A0AAW1R9P5"/>
<evidence type="ECO:0000256" key="1">
    <source>
        <dbReference type="ARBA" id="ARBA00010857"/>
    </source>
</evidence>
<dbReference type="Gene3D" id="1.10.472.10">
    <property type="entry name" value="Cyclin-like"/>
    <property type="match status" value="1"/>
</dbReference>
<dbReference type="InterPro" id="IPR036915">
    <property type="entry name" value="Cyclin-like_sf"/>
</dbReference>
<comment type="caution">
    <text evidence="8">The sequence shown here is derived from an EMBL/GenBank/DDBJ whole genome shotgun (WGS) entry which is preliminary data.</text>
</comment>
<dbReference type="InterPro" id="IPR000668">
    <property type="entry name" value="Peptidase_C1A_C"/>
</dbReference>
<evidence type="ECO:0000256" key="4">
    <source>
        <dbReference type="ARBA" id="ARBA00023163"/>
    </source>
</evidence>
<keyword evidence="4" id="KW-0804">Transcription</keyword>
<dbReference type="CDD" id="cd02248">
    <property type="entry name" value="Peptidase_C1A"/>
    <property type="match status" value="1"/>
</dbReference>
<dbReference type="PANTHER" id="PTHR11618:SF78">
    <property type="entry name" value="TRANSCRIPTION INITIATION FACTOR IIB-2"/>
    <property type="match status" value="1"/>
</dbReference>
<dbReference type="FunFam" id="1.10.472.170:FF:000001">
    <property type="entry name" value="Transcription initiation factor IIB"/>
    <property type="match status" value="1"/>
</dbReference>
<dbReference type="InterPro" id="IPR038765">
    <property type="entry name" value="Papain-like_cys_pep_sf"/>
</dbReference>
<feature type="region of interest" description="Disordered" evidence="6">
    <location>
        <begin position="56"/>
        <end position="79"/>
    </location>
</feature>
<dbReference type="GO" id="GO:0070897">
    <property type="term" value="P:transcription preinitiation complex assembly"/>
    <property type="evidence" value="ECO:0007669"/>
    <property type="project" value="InterPro"/>
</dbReference>
<keyword evidence="5" id="KW-0862">Zinc</keyword>
<dbReference type="PANTHER" id="PTHR11618">
    <property type="entry name" value="TRANSCRIPTION INITIATION FACTOR IIB-RELATED"/>
    <property type="match status" value="1"/>
</dbReference>
<dbReference type="SMART" id="SM00645">
    <property type="entry name" value="Pept_C1"/>
    <property type="match status" value="1"/>
</dbReference>
<dbReference type="Gene3D" id="1.10.472.170">
    <property type="match status" value="1"/>
</dbReference>
<dbReference type="SUPFAM" id="SSF47954">
    <property type="entry name" value="Cyclin-like"/>
    <property type="match status" value="2"/>
</dbReference>
<keyword evidence="2" id="KW-0805">Transcription regulation</keyword>
<dbReference type="GO" id="GO:0097550">
    <property type="term" value="C:transcription preinitiation complex"/>
    <property type="evidence" value="ECO:0007669"/>
    <property type="project" value="TreeGrafter"/>
</dbReference>
<dbReference type="SUPFAM" id="SSF57783">
    <property type="entry name" value="Zinc beta-ribbon"/>
    <property type="match status" value="1"/>
</dbReference>
<dbReference type="PROSITE" id="PS51134">
    <property type="entry name" value="ZF_TFIIB"/>
    <property type="match status" value="1"/>
</dbReference>
<dbReference type="Pfam" id="PF00382">
    <property type="entry name" value="TFIIB"/>
    <property type="match status" value="2"/>
</dbReference>
<gene>
    <name evidence="8" type="ORF">WJX72_010697</name>
</gene>
<feature type="domain" description="TFIIB-type" evidence="7">
    <location>
        <begin position="15"/>
        <end position="46"/>
    </location>
</feature>
<dbReference type="InterPro" id="IPR013150">
    <property type="entry name" value="TFIIB_cyclin"/>
</dbReference>
<protein>
    <recommendedName>
        <fullName evidence="7">TFIIB-type domain-containing protein</fullName>
    </recommendedName>
</protein>
<dbReference type="SUPFAM" id="SSF54001">
    <property type="entry name" value="Cysteine proteinases"/>
    <property type="match status" value="1"/>
</dbReference>
<dbReference type="InterPro" id="IPR013137">
    <property type="entry name" value="Znf_TFIIB"/>
</dbReference>
<dbReference type="InterPro" id="IPR025661">
    <property type="entry name" value="Pept_asp_AS"/>
</dbReference>
<dbReference type="InterPro" id="IPR013763">
    <property type="entry name" value="Cyclin-like_dom"/>
</dbReference>
<keyword evidence="9" id="KW-1185">Reference proteome</keyword>
<evidence type="ECO:0000256" key="5">
    <source>
        <dbReference type="PROSITE-ProRule" id="PRU00469"/>
    </source>
</evidence>
<evidence type="ECO:0000256" key="6">
    <source>
        <dbReference type="SAM" id="MobiDB-lite"/>
    </source>
</evidence>
<dbReference type="CDD" id="cd20551">
    <property type="entry name" value="CYCLIN_TFIIB_rpt1"/>
    <property type="match status" value="1"/>
</dbReference>
<accession>A0AAW1R9P5</accession>
<dbReference type="GO" id="GO:0005634">
    <property type="term" value="C:nucleus"/>
    <property type="evidence" value="ECO:0007669"/>
    <property type="project" value="TreeGrafter"/>
</dbReference>
<reference evidence="8 9" key="1">
    <citation type="journal article" date="2024" name="Nat. Commun.">
        <title>Phylogenomics reveals the evolutionary origins of lichenization in chlorophyte algae.</title>
        <authorList>
            <person name="Puginier C."/>
            <person name="Libourel C."/>
            <person name="Otte J."/>
            <person name="Skaloud P."/>
            <person name="Haon M."/>
            <person name="Grisel S."/>
            <person name="Petersen M."/>
            <person name="Berrin J.G."/>
            <person name="Delaux P.M."/>
            <person name="Dal Grande F."/>
            <person name="Keller J."/>
        </authorList>
    </citation>
    <scope>NUCLEOTIDE SEQUENCE [LARGE SCALE GENOMIC DNA]</scope>
    <source>
        <strain evidence="8 9">SAG 2043</strain>
    </source>
</reference>
<name>A0AAW1R9P5_9CHLO</name>
<dbReference type="EMBL" id="JALJOR010000001">
    <property type="protein sequence ID" value="KAK9830270.1"/>
    <property type="molecule type" value="Genomic_DNA"/>
</dbReference>
<dbReference type="PROSITE" id="PS00639">
    <property type="entry name" value="THIOL_PROTEASE_HIS"/>
    <property type="match status" value="1"/>
</dbReference>
<keyword evidence="5" id="KW-0479">Metal-binding</keyword>
<dbReference type="GO" id="GO:0008234">
    <property type="term" value="F:cysteine-type peptidase activity"/>
    <property type="evidence" value="ECO:0007669"/>
    <property type="project" value="InterPro"/>
</dbReference>
<dbReference type="GO" id="GO:0017025">
    <property type="term" value="F:TBP-class protein binding"/>
    <property type="evidence" value="ECO:0007669"/>
    <property type="project" value="InterPro"/>
</dbReference>
<dbReference type="InterPro" id="IPR039417">
    <property type="entry name" value="Peptidase_C1A_papain-like"/>
</dbReference>
<evidence type="ECO:0000313" key="9">
    <source>
        <dbReference type="Proteomes" id="UP001489004"/>
    </source>
</evidence>
<evidence type="ECO:0000256" key="2">
    <source>
        <dbReference type="ARBA" id="ARBA00023015"/>
    </source>
</evidence>
<comment type="similarity">
    <text evidence="1">Belongs to the TFIIB family.</text>
</comment>
<dbReference type="SMART" id="SM00385">
    <property type="entry name" value="CYCLIN"/>
    <property type="match status" value="2"/>
</dbReference>
<keyword evidence="5" id="KW-0863">Zinc-finger</keyword>
<dbReference type="Proteomes" id="UP001489004">
    <property type="component" value="Unassembled WGS sequence"/>
</dbReference>
<dbReference type="InterPro" id="IPR000812">
    <property type="entry name" value="TFIIB"/>
</dbReference>
<dbReference type="PROSITE" id="PS00640">
    <property type="entry name" value="THIOL_PROTEASE_ASN"/>
    <property type="match status" value="1"/>
</dbReference>
<feature type="compositionally biased region" description="Basic and acidic residues" evidence="6">
    <location>
        <begin position="56"/>
        <end position="68"/>
    </location>
</feature>
<organism evidence="8 9">
    <name type="scientific">[Myrmecia] bisecta</name>
    <dbReference type="NCBI Taxonomy" id="41462"/>
    <lineage>
        <taxon>Eukaryota</taxon>
        <taxon>Viridiplantae</taxon>
        <taxon>Chlorophyta</taxon>
        <taxon>core chlorophytes</taxon>
        <taxon>Trebouxiophyceae</taxon>
        <taxon>Trebouxiales</taxon>
        <taxon>Trebouxiaceae</taxon>
        <taxon>Myrmecia</taxon>
    </lineage>
</organism>
<dbReference type="Pfam" id="PF00112">
    <property type="entry name" value="Peptidase_C1"/>
    <property type="match status" value="1"/>
</dbReference>
<sequence>MAQGEGQVSAWRQKYEQTCPDCGSSNFVEDHSQGDLICTSCGLVVEAHAIDERSEWRTFSEKDKESADPTRVGGPTNDLLTDGGIGSTTIGAVTKGDGGSLAKDLQRMHARGSNPDKALLASFGIIARMCENLHLVRSIKDRACELFTKIASVKSIRARGSQAVCAALVYIACRQEGNPRTFKEICTVVDASKVDIGRCYKLIVKELEQTMEAVHVADFMRRFCSHLGLNNTDMRAATEIAEAAMPRVGRDDAVVKPWQSKSPISIAAAIIYMVVSLPKASAQPNIINIATVAGVAEGTLRTTYRDLYPDAANLVLFLDNRMGLRAFKAYAASLLTCWVVACALHTPVVLGERDVEAEHPSFLAGWSHELRHTVEGVAEVVLHYAKYWTAQPMVTSASEEVRRGKPMAEMTDTEFRAAYLGQRTARPKGLTSAVGPYRYENVEPPKEVDWLAKGVVGPVKNQHVNGSPCGCCWAFATIGVVECINAMYTGSVTSLSEQQLIDCDTKPPYSDAGCEGGDFAGGMHYIIENEGIDTEDDYPYLAHDARCHKRRAHRGVVTIDAFEDVPTFNETALMQAVSQHPVGVALCVGPYIDDWHAYKSGIFDIEGCVDPLDHGMVVVGYGEEDGQKFWLLKNSWGPEWGDKGFLKLKRGLGNAGHMGLATMPAYPIKTTPNPPVRDDPRLASLFGRKLASQ</sequence>
<dbReference type="InterPro" id="IPR025660">
    <property type="entry name" value="Pept_his_AS"/>
</dbReference>
<dbReference type="Gene3D" id="3.90.70.10">
    <property type="entry name" value="Cysteine proteinases"/>
    <property type="match status" value="1"/>
</dbReference>
<evidence type="ECO:0000259" key="7">
    <source>
        <dbReference type="PROSITE" id="PS51134"/>
    </source>
</evidence>
<dbReference type="PRINTS" id="PR00685">
    <property type="entry name" value="TIFACTORIIB"/>
</dbReference>
<dbReference type="Pfam" id="PF08271">
    <property type="entry name" value="Zn_Ribbon_TF"/>
    <property type="match status" value="1"/>
</dbReference>
<keyword evidence="3" id="KW-1015">Disulfide bond</keyword>
<evidence type="ECO:0000313" key="8">
    <source>
        <dbReference type="EMBL" id="KAK9830270.1"/>
    </source>
</evidence>
<proteinExistence type="inferred from homology"/>